<sequence length="90" mass="10177">MLLETNFNIGDAILYLFPGSVPNIDFRVTFDGIVFRLVEWNMLMAIPDIQTFEKAFNDSKIQSKPPVEKPSIESRICAIEEALNAIIMKG</sequence>
<gene>
    <name evidence="1" type="ORF">M3215_11620</name>
</gene>
<comment type="caution">
    <text evidence="1">The sequence shown here is derived from an EMBL/GenBank/DDBJ whole genome shotgun (WGS) entry which is preliminary data.</text>
</comment>
<reference evidence="1" key="1">
    <citation type="submission" date="2022-05" db="EMBL/GenBank/DDBJ databases">
        <title>Comparative Genomics of Spacecraft Associated Microbes.</title>
        <authorList>
            <person name="Tran M.T."/>
            <person name="Wright A."/>
            <person name="Seuylemezian A."/>
            <person name="Eisen J."/>
            <person name="Coil D."/>
        </authorList>
    </citation>
    <scope>NUCLEOTIDE SEQUENCE</scope>
    <source>
        <strain evidence="1">FAIRING 10M-2.2</strain>
    </source>
</reference>
<evidence type="ECO:0000313" key="1">
    <source>
        <dbReference type="EMBL" id="MCM3736454.1"/>
    </source>
</evidence>
<name>A0ACC6A6B8_9BACI</name>
<protein>
    <submittedName>
        <fullName evidence="1">XkdW family protein</fullName>
    </submittedName>
</protein>
<keyword evidence="2" id="KW-1185">Reference proteome</keyword>
<dbReference type="EMBL" id="JAMBOP010000012">
    <property type="protein sequence ID" value="MCM3736454.1"/>
    <property type="molecule type" value="Genomic_DNA"/>
</dbReference>
<organism evidence="1 2">
    <name type="scientific">Bacillus cytotoxicus</name>
    <dbReference type="NCBI Taxonomy" id="580165"/>
    <lineage>
        <taxon>Bacteria</taxon>
        <taxon>Bacillati</taxon>
        <taxon>Bacillota</taxon>
        <taxon>Bacilli</taxon>
        <taxon>Bacillales</taxon>
        <taxon>Bacillaceae</taxon>
        <taxon>Bacillus</taxon>
        <taxon>Bacillus cereus group</taxon>
    </lineage>
</organism>
<proteinExistence type="predicted"/>
<accession>A0ACC6A6B8</accession>
<evidence type="ECO:0000313" key="2">
    <source>
        <dbReference type="Proteomes" id="UP001202289"/>
    </source>
</evidence>
<dbReference type="Proteomes" id="UP001202289">
    <property type="component" value="Unassembled WGS sequence"/>
</dbReference>